<dbReference type="AlphaFoldDB" id="A0AAV4ZQR9"/>
<accession>A0AAV4ZQR9</accession>
<gene>
    <name evidence="1" type="ORF">BHAOGJBA_4418</name>
</gene>
<dbReference type="EMBL" id="BPQO01000022">
    <property type="protein sequence ID" value="GJD90875.1"/>
    <property type="molecule type" value="Genomic_DNA"/>
</dbReference>
<keyword evidence="2" id="KW-1185">Reference proteome</keyword>
<name>A0AAV4ZQR9_9HYPH</name>
<evidence type="ECO:0000313" key="1">
    <source>
        <dbReference type="EMBL" id="GJD90875.1"/>
    </source>
</evidence>
<evidence type="ECO:0000313" key="2">
    <source>
        <dbReference type="Proteomes" id="UP001055247"/>
    </source>
</evidence>
<reference evidence="1" key="2">
    <citation type="submission" date="2021-08" db="EMBL/GenBank/DDBJ databases">
        <authorList>
            <person name="Tani A."/>
            <person name="Ola A."/>
            <person name="Ogura Y."/>
            <person name="Katsura K."/>
            <person name="Hayashi T."/>
        </authorList>
    </citation>
    <scope>NUCLEOTIDE SEQUENCE</scope>
    <source>
        <strain evidence="1">DSM 16372</strain>
    </source>
</reference>
<sequence>MTCLLPAHGRISCTVCHAAPAAFDEVAAGTPAWRIRANPLSWGARAPQVLVLGFSKGPTQAGDLARTPHDHVAFKGQRIWVARILARLGLISDPGGTEAMNREIDRLVADPDGRFAFGSLVRCTVERFDEKKGVWKGTGGDMLGGFVSHEFGRRVAGACAERHLGRLPAETRLVVLMGTGAKGNYVDEAERLIRQARGRPPSWRRINAVSYGDDSTTFVHTVHFAAQGRLRGDWFGETRLDGSPPDPVAVRWAKLAAEAALDAMTRPRLGRAA</sequence>
<protein>
    <submittedName>
        <fullName evidence="1">Uncharacterized protein</fullName>
    </submittedName>
</protein>
<dbReference type="Proteomes" id="UP001055247">
    <property type="component" value="Unassembled WGS sequence"/>
</dbReference>
<dbReference type="RefSeq" id="WP_238231023.1">
    <property type="nucleotide sequence ID" value="NZ_BPQO01000022.1"/>
</dbReference>
<proteinExistence type="predicted"/>
<comment type="caution">
    <text evidence="1">The sequence shown here is derived from an EMBL/GenBank/DDBJ whole genome shotgun (WGS) entry which is preliminary data.</text>
</comment>
<reference evidence="1" key="1">
    <citation type="journal article" date="2016" name="Front. Microbiol.">
        <title>Genome Sequence of the Piezophilic, Mesophilic Sulfate-Reducing Bacterium Desulfovibrio indicus J2T.</title>
        <authorList>
            <person name="Cao J."/>
            <person name="Maignien L."/>
            <person name="Shao Z."/>
            <person name="Alain K."/>
            <person name="Jebbar M."/>
        </authorList>
    </citation>
    <scope>NUCLEOTIDE SEQUENCE</scope>
    <source>
        <strain evidence="1">DSM 16372</strain>
    </source>
</reference>
<organism evidence="1 2">
    <name type="scientific">Methylobacterium hispanicum</name>
    <dbReference type="NCBI Taxonomy" id="270350"/>
    <lineage>
        <taxon>Bacteria</taxon>
        <taxon>Pseudomonadati</taxon>
        <taxon>Pseudomonadota</taxon>
        <taxon>Alphaproteobacteria</taxon>
        <taxon>Hyphomicrobiales</taxon>
        <taxon>Methylobacteriaceae</taxon>
        <taxon>Methylobacterium</taxon>
    </lineage>
</organism>